<dbReference type="GO" id="GO:0022625">
    <property type="term" value="C:cytosolic large ribosomal subunit"/>
    <property type="evidence" value="ECO:0007669"/>
    <property type="project" value="UniProtKB-UniRule"/>
</dbReference>
<dbReference type="PRINTS" id="PR00059">
    <property type="entry name" value="RIBOSOMALL6"/>
</dbReference>
<dbReference type="OrthoDB" id="9805007at2"/>
<keyword evidence="1 5" id="KW-0699">rRNA-binding</keyword>
<organism evidence="9 10">
    <name type="scientific">Herpetosiphon geysericola</name>
    <dbReference type="NCBI Taxonomy" id="70996"/>
    <lineage>
        <taxon>Bacteria</taxon>
        <taxon>Bacillati</taxon>
        <taxon>Chloroflexota</taxon>
        <taxon>Chloroflexia</taxon>
        <taxon>Herpetosiphonales</taxon>
        <taxon>Herpetosiphonaceae</taxon>
        <taxon>Herpetosiphon</taxon>
    </lineage>
</organism>
<dbReference type="STRING" id="70996.SE18_18170"/>
<evidence type="ECO:0000256" key="5">
    <source>
        <dbReference type="HAMAP-Rule" id="MF_01365"/>
    </source>
</evidence>
<dbReference type="EMBL" id="LGKP01000025">
    <property type="protein sequence ID" value="KPL85542.1"/>
    <property type="molecule type" value="Genomic_DNA"/>
</dbReference>
<name>A0A0P6YK39_9CHLR</name>
<keyword evidence="4 5" id="KW-0687">Ribonucleoprotein</keyword>
<evidence type="ECO:0000313" key="10">
    <source>
        <dbReference type="Proteomes" id="UP000050277"/>
    </source>
</evidence>
<dbReference type="InterPro" id="IPR000702">
    <property type="entry name" value="Ribosomal_uL6-like"/>
</dbReference>
<dbReference type="Gene3D" id="3.90.930.12">
    <property type="entry name" value="Ribosomal protein L6, alpha-beta domain"/>
    <property type="match status" value="2"/>
</dbReference>
<keyword evidence="10" id="KW-1185">Reference proteome</keyword>
<dbReference type="GO" id="GO:0003735">
    <property type="term" value="F:structural constituent of ribosome"/>
    <property type="evidence" value="ECO:0007669"/>
    <property type="project" value="UniProtKB-UniRule"/>
</dbReference>
<evidence type="ECO:0000259" key="8">
    <source>
        <dbReference type="Pfam" id="PF00347"/>
    </source>
</evidence>
<feature type="domain" description="Large ribosomal subunit protein uL6 alpha-beta" evidence="8">
    <location>
        <begin position="11"/>
        <end position="83"/>
    </location>
</feature>
<dbReference type="PANTHER" id="PTHR11655">
    <property type="entry name" value="60S/50S RIBOSOMAL PROTEIN L6/L9"/>
    <property type="match status" value="1"/>
</dbReference>
<protein>
    <recommendedName>
        <fullName evidence="5">Large ribosomal subunit protein uL6</fullName>
    </recommendedName>
</protein>
<dbReference type="PANTHER" id="PTHR11655:SF14">
    <property type="entry name" value="LARGE RIBOSOMAL SUBUNIT PROTEIN UL6M"/>
    <property type="match status" value="1"/>
</dbReference>
<dbReference type="InterPro" id="IPR020040">
    <property type="entry name" value="Ribosomal_uL6_a/b-dom"/>
</dbReference>
<dbReference type="AlphaFoldDB" id="A0A0P6YK39"/>
<dbReference type="PATRIC" id="fig|70996.4.peg.510"/>
<dbReference type="SUPFAM" id="SSF56053">
    <property type="entry name" value="Ribosomal protein L6"/>
    <property type="match status" value="2"/>
</dbReference>
<dbReference type="InterPro" id="IPR036789">
    <property type="entry name" value="Ribosomal_uL6-like_a/b-dom_sf"/>
</dbReference>
<comment type="function">
    <text evidence="5 7">This protein binds to the 23S rRNA, and is important in its secondary structure. It is located near the subunit interface in the base of the L7/L12 stalk, and near the tRNA binding site of the peptidyltransferase center.</text>
</comment>
<dbReference type="NCBIfam" id="TIGR03654">
    <property type="entry name" value="L6_bact"/>
    <property type="match status" value="1"/>
</dbReference>
<evidence type="ECO:0000313" key="9">
    <source>
        <dbReference type="EMBL" id="KPL85542.1"/>
    </source>
</evidence>
<evidence type="ECO:0000256" key="7">
    <source>
        <dbReference type="RuleBase" id="RU003870"/>
    </source>
</evidence>
<keyword evidence="3 5" id="KW-0689">Ribosomal protein</keyword>
<evidence type="ECO:0000256" key="2">
    <source>
        <dbReference type="ARBA" id="ARBA00022884"/>
    </source>
</evidence>
<dbReference type="InterPro" id="IPR019906">
    <property type="entry name" value="Ribosomal_uL6_bac-type"/>
</dbReference>
<comment type="caution">
    <text evidence="9">The sequence shown here is derived from an EMBL/GenBank/DDBJ whole genome shotgun (WGS) entry which is preliminary data.</text>
</comment>
<keyword evidence="2 5" id="KW-0694">RNA-binding</keyword>
<dbReference type="HAMAP" id="MF_01365_B">
    <property type="entry name" value="Ribosomal_uL6_B"/>
    <property type="match status" value="1"/>
</dbReference>
<proteinExistence type="inferred from homology"/>
<dbReference type="PIRSF" id="PIRSF002162">
    <property type="entry name" value="Ribosomal_L6"/>
    <property type="match status" value="1"/>
</dbReference>
<evidence type="ECO:0000256" key="6">
    <source>
        <dbReference type="RuleBase" id="RU003869"/>
    </source>
</evidence>
<evidence type="ECO:0000256" key="3">
    <source>
        <dbReference type="ARBA" id="ARBA00022980"/>
    </source>
</evidence>
<comment type="subunit">
    <text evidence="5">Part of the 50S ribosomal subunit.</text>
</comment>
<dbReference type="RefSeq" id="WP_054535862.1">
    <property type="nucleotide sequence ID" value="NZ_LGKP01000025.1"/>
</dbReference>
<feature type="domain" description="Large ribosomal subunit protein uL6 alpha-beta" evidence="8">
    <location>
        <begin position="92"/>
        <end position="164"/>
    </location>
</feature>
<dbReference type="FunFam" id="3.90.930.12:FF:000002">
    <property type="entry name" value="50S ribosomal protein L6"/>
    <property type="match status" value="1"/>
</dbReference>
<dbReference type="Pfam" id="PF00347">
    <property type="entry name" value="Ribosomal_L6"/>
    <property type="match status" value="2"/>
</dbReference>
<accession>A0A0P6YK39</accession>
<evidence type="ECO:0000256" key="1">
    <source>
        <dbReference type="ARBA" id="ARBA00022730"/>
    </source>
</evidence>
<dbReference type="GO" id="GO:0019843">
    <property type="term" value="F:rRNA binding"/>
    <property type="evidence" value="ECO:0007669"/>
    <property type="project" value="UniProtKB-UniRule"/>
</dbReference>
<dbReference type="Proteomes" id="UP000050277">
    <property type="component" value="Unassembled WGS sequence"/>
</dbReference>
<evidence type="ECO:0000256" key="4">
    <source>
        <dbReference type="ARBA" id="ARBA00023274"/>
    </source>
</evidence>
<sequence length="179" mass="19464">MSRIGRKPIEVPAGVTVNVDSDNVVTVKGPKGTLSEAIRPEITVNIDGATVEITRVNDSRQARAFHGLSRTLVANMVDGVTKGFEKTLEMNGTGYRATLDGKILVLSLGFSHPVRVEPYEGNSFEVAERRVVIKGPNKQKVGDQAANIRKLRPPEPYLGKGIKYSDEVIRRKAGKAGKK</sequence>
<comment type="similarity">
    <text evidence="5 6">Belongs to the universal ribosomal protein uL6 family.</text>
</comment>
<reference evidence="9 10" key="1">
    <citation type="submission" date="2015-07" db="EMBL/GenBank/DDBJ databases">
        <title>Whole genome sequence of Herpetosiphon geysericola DSM 7119.</title>
        <authorList>
            <person name="Hemp J."/>
            <person name="Ward L.M."/>
            <person name="Pace L.A."/>
            <person name="Fischer W.W."/>
        </authorList>
    </citation>
    <scope>NUCLEOTIDE SEQUENCE [LARGE SCALE GENOMIC DNA]</scope>
    <source>
        <strain evidence="9 10">DSM 7119</strain>
    </source>
</reference>
<gene>
    <name evidence="5" type="primary">rplF</name>
    <name evidence="9" type="ORF">SE18_18170</name>
</gene>
<dbReference type="GO" id="GO:0002181">
    <property type="term" value="P:cytoplasmic translation"/>
    <property type="evidence" value="ECO:0007669"/>
    <property type="project" value="TreeGrafter"/>
</dbReference>